<keyword evidence="2" id="KW-1185">Reference proteome</keyword>
<proteinExistence type="predicted"/>
<gene>
    <name evidence="1" type="ORF">ECRASSUSDP1_LOCUS3569</name>
</gene>
<name>A0AAD1U4M6_EUPCR</name>
<dbReference type="EMBL" id="CAMPGE010003413">
    <property type="protein sequence ID" value="CAI2362247.1"/>
    <property type="molecule type" value="Genomic_DNA"/>
</dbReference>
<evidence type="ECO:0000313" key="1">
    <source>
        <dbReference type="EMBL" id="CAI2362247.1"/>
    </source>
</evidence>
<reference evidence="1" key="1">
    <citation type="submission" date="2023-07" db="EMBL/GenBank/DDBJ databases">
        <authorList>
            <consortium name="AG Swart"/>
            <person name="Singh M."/>
            <person name="Singh A."/>
            <person name="Seah K."/>
            <person name="Emmerich C."/>
        </authorList>
    </citation>
    <scope>NUCLEOTIDE SEQUENCE</scope>
    <source>
        <strain evidence="1">DP1</strain>
    </source>
</reference>
<organism evidence="1 2">
    <name type="scientific">Euplotes crassus</name>
    <dbReference type="NCBI Taxonomy" id="5936"/>
    <lineage>
        <taxon>Eukaryota</taxon>
        <taxon>Sar</taxon>
        <taxon>Alveolata</taxon>
        <taxon>Ciliophora</taxon>
        <taxon>Intramacronucleata</taxon>
        <taxon>Spirotrichea</taxon>
        <taxon>Hypotrichia</taxon>
        <taxon>Euplotida</taxon>
        <taxon>Euplotidae</taxon>
        <taxon>Moneuplotes</taxon>
    </lineage>
</organism>
<dbReference type="Proteomes" id="UP001295684">
    <property type="component" value="Unassembled WGS sequence"/>
</dbReference>
<sequence>MNLPRKSVNISVKNIIERDYIKNSQIELHKGSNSCFPPMRSLDHSQHYQSGLGYMHPPFPLENKKIIMKNAHDQFRSFVDLSQSLSFDQIQNDQLRKRKTLKEKTSFQNSHKEANKFEVNFKMPKQILRSNLEVLKVIKDKMEHG</sequence>
<dbReference type="AlphaFoldDB" id="A0AAD1U4M6"/>
<protein>
    <submittedName>
        <fullName evidence="1">Uncharacterized protein</fullName>
    </submittedName>
</protein>
<comment type="caution">
    <text evidence="1">The sequence shown here is derived from an EMBL/GenBank/DDBJ whole genome shotgun (WGS) entry which is preliminary data.</text>
</comment>
<accession>A0AAD1U4M6</accession>
<evidence type="ECO:0000313" key="2">
    <source>
        <dbReference type="Proteomes" id="UP001295684"/>
    </source>
</evidence>